<evidence type="ECO:0000313" key="4">
    <source>
        <dbReference type="EMBL" id="OWF40076.1"/>
    </source>
</evidence>
<proteinExistence type="inferred from homology"/>
<keyword evidence="3" id="KW-0735">Signal-anchor</keyword>
<evidence type="ECO:0000256" key="3">
    <source>
        <dbReference type="RuleBase" id="RU363129"/>
    </source>
</evidence>
<reference evidence="4 5" key="1">
    <citation type="journal article" date="2017" name="Nat. Ecol. Evol.">
        <title>Scallop genome provides insights into evolution of bilaterian karyotype and development.</title>
        <authorList>
            <person name="Wang S."/>
            <person name="Zhang J."/>
            <person name="Jiao W."/>
            <person name="Li J."/>
            <person name="Xun X."/>
            <person name="Sun Y."/>
            <person name="Guo X."/>
            <person name="Huan P."/>
            <person name="Dong B."/>
            <person name="Zhang L."/>
            <person name="Hu X."/>
            <person name="Sun X."/>
            <person name="Wang J."/>
            <person name="Zhao C."/>
            <person name="Wang Y."/>
            <person name="Wang D."/>
            <person name="Huang X."/>
            <person name="Wang R."/>
            <person name="Lv J."/>
            <person name="Li Y."/>
            <person name="Zhang Z."/>
            <person name="Liu B."/>
            <person name="Lu W."/>
            <person name="Hui Y."/>
            <person name="Liang J."/>
            <person name="Zhou Z."/>
            <person name="Hou R."/>
            <person name="Li X."/>
            <person name="Liu Y."/>
            <person name="Li H."/>
            <person name="Ning X."/>
            <person name="Lin Y."/>
            <person name="Zhao L."/>
            <person name="Xing Q."/>
            <person name="Dou J."/>
            <person name="Li Y."/>
            <person name="Mao J."/>
            <person name="Guo H."/>
            <person name="Dou H."/>
            <person name="Li T."/>
            <person name="Mu C."/>
            <person name="Jiang W."/>
            <person name="Fu Q."/>
            <person name="Fu X."/>
            <person name="Miao Y."/>
            <person name="Liu J."/>
            <person name="Yu Q."/>
            <person name="Li R."/>
            <person name="Liao H."/>
            <person name="Li X."/>
            <person name="Kong Y."/>
            <person name="Jiang Z."/>
            <person name="Chourrout D."/>
            <person name="Li R."/>
            <person name="Bao Z."/>
        </authorList>
    </citation>
    <scope>NUCLEOTIDE SEQUENCE [LARGE SCALE GENOMIC DNA]</scope>
    <source>
        <strain evidence="4 5">PY_sf001</strain>
    </source>
</reference>
<gene>
    <name evidence="4" type="ORF">KP79_PYT06511</name>
</gene>
<dbReference type="PANTHER" id="PTHR11927">
    <property type="entry name" value="GALACTOSIDE 2-L-FUCOSYLTRANSFERASE"/>
    <property type="match status" value="1"/>
</dbReference>
<dbReference type="GO" id="GO:0008107">
    <property type="term" value="F:galactoside 2-alpha-L-fucosyltransferase activity"/>
    <property type="evidence" value="ECO:0007669"/>
    <property type="project" value="InterPro"/>
</dbReference>
<evidence type="ECO:0000256" key="2">
    <source>
        <dbReference type="ARBA" id="ARBA00022679"/>
    </source>
</evidence>
<dbReference type="Pfam" id="PF01531">
    <property type="entry name" value="Glyco_transf_11"/>
    <property type="match status" value="1"/>
</dbReference>
<comment type="similarity">
    <text evidence="3">Belongs to the glycosyltransferase 11 family.</text>
</comment>
<dbReference type="UniPathway" id="UPA00378"/>
<name>A0A210PUF1_MIZYE</name>
<keyword evidence="5" id="KW-1185">Reference proteome</keyword>
<dbReference type="STRING" id="6573.A0A210PUF1"/>
<keyword evidence="3" id="KW-0325">Glycoprotein</keyword>
<keyword evidence="3" id="KW-0812">Transmembrane</keyword>
<dbReference type="PANTHER" id="PTHR11927:SF9">
    <property type="entry name" value="L-FUCOSYLTRANSFERASE"/>
    <property type="match status" value="1"/>
</dbReference>
<dbReference type="GO" id="GO:0032580">
    <property type="term" value="C:Golgi cisterna membrane"/>
    <property type="evidence" value="ECO:0007669"/>
    <property type="project" value="UniProtKB-SubCell"/>
</dbReference>
<dbReference type="EC" id="2.4.1.-" evidence="3"/>
<dbReference type="InterPro" id="IPR002516">
    <property type="entry name" value="Glyco_trans_11"/>
</dbReference>
<evidence type="ECO:0000313" key="5">
    <source>
        <dbReference type="Proteomes" id="UP000242188"/>
    </source>
</evidence>
<dbReference type="EMBL" id="NEDP02005488">
    <property type="protein sequence ID" value="OWF40076.1"/>
    <property type="molecule type" value="Genomic_DNA"/>
</dbReference>
<protein>
    <recommendedName>
        <fullName evidence="3">L-Fucosyltransferase</fullName>
        <ecNumber evidence="3">2.4.1.-</ecNumber>
    </recommendedName>
</protein>
<dbReference type="AlphaFoldDB" id="A0A210PUF1"/>
<keyword evidence="3" id="KW-0333">Golgi apparatus</keyword>
<accession>A0A210PUF1</accession>
<evidence type="ECO:0000256" key="1">
    <source>
        <dbReference type="ARBA" id="ARBA00022676"/>
    </source>
</evidence>
<dbReference type="OrthoDB" id="6090518at2759"/>
<comment type="subcellular location">
    <subcellularLocation>
        <location evidence="3">Golgi apparatus</location>
        <location evidence="3">Golgi stack membrane</location>
        <topology evidence="3">Single-pass type II membrane protein</topology>
    </subcellularLocation>
</comment>
<sequence>MAQNVRQRANISRNIRRNQVITVSNWHGDVMPAQPPPSDIVPLKSANYSVCTILMGGLGNQMFQFATTYGLAAKKGMSVAIDKTDHLTKIFKLGVVEKENYRNICKTFVGRGEQLNCGYDDKMATFPPNNNYRVGSYLQSWMYFYNASTSLRKHFVFQDSIKETQNKVIDSVLKKYNFTSRSNVTLIGVHIRRADLVNHTFGYMVASKSYLQKSVNYFQSKELRNVIYIIGSNDMKWSKKSMPKGVRSDYMEGNSPEVDMAILGSCDHMISTVGTFSWWSAWMTGGEVTFYQWPAKEGSALRRQFSKDYKDFFYPGWIGFS</sequence>
<dbReference type="CDD" id="cd11301">
    <property type="entry name" value="Fut1_Fut2_like"/>
    <property type="match status" value="1"/>
</dbReference>
<organism evidence="4 5">
    <name type="scientific">Mizuhopecten yessoensis</name>
    <name type="common">Japanese scallop</name>
    <name type="synonym">Patinopecten yessoensis</name>
    <dbReference type="NCBI Taxonomy" id="6573"/>
    <lineage>
        <taxon>Eukaryota</taxon>
        <taxon>Metazoa</taxon>
        <taxon>Spiralia</taxon>
        <taxon>Lophotrochozoa</taxon>
        <taxon>Mollusca</taxon>
        <taxon>Bivalvia</taxon>
        <taxon>Autobranchia</taxon>
        <taxon>Pteriomorphia</taxon>
        <taxon>Pectinida</taxon>
        <taxon>Pectinoidea</taxon>
        <taxon>Pectinidae</taxon>
        <taxon>Mizuhopecten</taxon>
    </lineage>
</organism>
<dbReference type="Proteomes" id="UP000242188">
    <property type="component" value="Unassembled WGS sequence"/>
</dbReference>
<keyword evidence="2 3" id="KW-0808">Transferase</keyword>
<comment type="caution">
    <text evidence="4">The sequence shown here is derived from an EMBL/GenBank/DDBJ whole genome shotgun (WGS) entry which is preliminary data.</text>
</comment>
<dbReference type="GO" id="GO:0005975">
    <property type="term" value="P:carbohydrate metabolic process"/>
    <property type="evidence" value="ECO:0007669"/>
    <property type="project" value="InterPro"/>
</dbReference>
<comment type="pathway">
    <text evidence="3">Protein modification; protein glycosylation.</text>
</comment>
<keyword evidence="1 3" id="KW-0328">Glycosyltransferase</keyword>